<dbReference type="AlphaFoldDB" id="A0A1I2A905"/>
<dbReference type="EMBL" id="FONR01000001">
    <property type="protein sequence ID" value="SFE40217.1"/>
    <property type="molecule type" value="Genomic_DNA"/>
</dbReference>
<evidence type="ECO:0000313" key="1">
    <source>
        <dbReference type="EMBL" id="SFE40217.1"/>
    </source>
</evidence>
<reference evidence="1 2" key="1">
    <citation type="submission" date="2016-10" db="EMBL/GenBank/DDBJ databases">
        <authorList>
            <person name="de Groot N.N."/>
        </authorList>
    </citation>
    <scope>NUCLEOTIDE SEQUENCE [LARGE SCALE GENOMIC DNA]</scope>
    <source>
        <strain evidence="1 2">OK461</strain>
    </source>
</reference>
<dbReference type="RefSeq" id="WP_256257838.1">
    <property type="nucleotide sequence ID" value="NZ_FONR01000001.1"/>
</dbReference>
<gene>
    <name evidence="1" type="ORF">SAMN02787118_101594</name>
</gene>
<dbReference type="Proteomes" id="UP000181942">
    <property type="component" value="Unassembled WGS sequence"/>
</dbReference>
<name>A0A1I2A905_9ACTN</name>
<accession>A0A1I2A905</accession>
<protein>
    <submittedName>
        <fullName evidence="1">Uncharacterized protein</fullName>
    </submittedName>
</protein>
<evidence type="ECO:0000313" key="2">
    <source>
        <dbReference type="Proteomes" id="UP000181942"/>
    </source>
</evidence>
<sequence>MPFGVGAAVVGTGSATTLVVDGARITNKGVVRTTVVADDGANVVVKNSRLRARNGTLPADYQATVETPYMEAVPWMLGLDGNVRATNLIGAGTKATYINSTVQSETWGALSVEGGSGLQLTAINSSVGNTGTYGYGTYAIGDATVRRSQPTRRCGRRAASP</sequence>
<proteinExistence type="predicted"/>
<organism evidence="1 2">
    <name type="scientific">Streptomyces mirabilis</name>
    <dbReference type="NCBI Taxonomy" id="68239"/>
    <lineage>
        <taxon>Bacteria</taxon>
        <taxon>Bacillati</taxon>
        <taxon>Actinomycetota</taxon>
        <taxon>Actinomycetes</taxon>
        <taxon>Kitasatosporales</taxon>
        <taxon>Streptomycetaceae</taxon>
        <taxon>Streptomyces</taxon>
    </lineage>
</organism>